<reference evidence="3" key="2">
    <citation type="submission" date="2022-10" db="EMBL/GenBank/DDBJ databases">
        <authorList>
            <consortium name="ENA_rothamsted_submissions"/>
            <consortium name="culmorum"/>
            <person name="King R."/>
        </authorList>
    </citation>
    <scope>NUCLEOTIDE SEQUENCE</scope>
</reference>
<organism evidence="3 4">
    <name type="scientific">Chironomus riparius</name>
    <dbReference type="NCBI Taxonomy" id="315576"/>
    <lineage>
        <taxon>Eukaryota</taxon>
        <taxon>Metazoa</taxon>
        <taxon>Ecdysozoa</taxon>
        <taxon>Arthropoda</taxon>
        <taxon>Hexapoda</taxon>
        <taxon>Insecta</taxon>
        <taxon>Pterygota</taxon>
        <taxon>Neoptera</taxon>
        <taxon>Endopterygota</taxon>
        <taxon>Diptera</taxon>
        <taxon>Nematocera</taxon>
        <taxon>Chironomoidea</taxon>
        <taxon>Chironomidae</taxon>
        <taxon>Chironominae</taxon>
        <taxon>Chironomus</taxon>
    </lineage>
</organism>
<sequence length="154" mass="16744">MASTKLILVILTSLIANAYCSFWTSCKTGRPPINVQSPSCTGDRCLAVRGENIILSVNSDFIEAHPLLRPRAFAIVLGVPIQIPDDPAYADICPILNVNGVHRGCPTAPNTVYDWTLDMLIPTAIPAFQNGRIRVELLDAGRVVHCFEVLGTML</sequence>
<evidence type="ECO:0000256" key="1">
    <source>
        <dbReference type="SAM" id="SignalP"/>
    </source>
</evidence>
<proteinExistence type="predicted"/>
<dbReference type="SMART" id="SM00737">
    <property type="entry name" value="ML"/>
    <property type="match status" value="1"/>
</dbReference>
<dbReference type="SUPFAM" id="SSF81296">
    <property type="entry name" value="E set domains"/>
    <property type="match status" value="1"/>
</dbReference>
<feature type="domain" description="MD-2-related lipid-recognition" evidence="2">
    <location>
        <begin position="23"/>
        <end position="151"/>
    </location>
</feature>
<feature type="chain" id="PRO_5040140324" description="MD-2-related lipid-recognition domain-containing protein" evidence="1">
    <location>
        <begin position="21"/>
        <end position="154"/>
    </location>
</feature>
<dbReference type="InterPro" id="IPR014756">
    <property type="entry name" value="Ig_E-set"/>
</dbReference>
<reference evidence="3" key="1">
    <citation type="submission" date="2022-01" db="EMBL/GenBank/DDBJ databases">
        <authorList>
            <person name="King R."/>
        </authorList>
    </citation>
    <scope>NUCLEOTIDE SEQUENCE</scope>
</reference>
<name>A0A9N9RSK6_9DIPT</name>
<keyword evidence="1" id="KW-0732">Signal</keyword>
<dbReference type="EMBL" id="OU895878">
    <property type="protein sequence ID" value="CAG9802445.1"/>
    <property type="molecule type" value="Genomic_DNA"/>
</dbReference>
<dbReference type="Pfam" id="PF02221">
    <property type="entry name" value="E1_DerP2_DerF2"/>
    <property type="match status" value="1"/>
</dbReference>
<feature type="signal peptide" evidence="1">
    <location>
        <begin position="1"/>
        <end position="20"/>
    </location>
</feature>
<evidence type="ECO:0000313" key="3">
    <source>
        <dbReference type="EMBL" id="CAG9802445.1"/>
    </source>
</evidence>
<evidence type="ECO:0000313" key="4">
    <source>
        <dbReference type="Proteomes" id="UP001153620"/>
    </source>
</evidence>
<accession>A0A9N9RSK6</accession>
<dbReference type="PROSITE" id="PS51257">
    <property type="entry name" value="PROKAR_LIPOPROTEIN"/>
    <property type="match status" value="1"/>
</dbReference>
<gene>
    <name evidence="3" type="ORF">CHIRRI_LOCUS5354</name>
</gene>
<evidence type="ECO:0000259" key="2">
    <source>
        <dbReference type="SMART" id="SM00737"/>
    </source>
</evidence>
<keyword evidence="4" id="KW-1185">Reference proteome</keyword>
<dbReference type="OrthoDB" id="7799214at2759"/>
<protein>
    <recommendedName>
        <fullName evidence="2">MD-2-related lipid-recognition domain-containing protein</fullName>
    </recommendedName>
</protein>
<dbReference type="AlphaFoldDB" id="A0A9N9RSK6"/>
<dbReference type="Proteomes" id="UP001153620">
    <property type="component" value="Chromosome 2"/>
</dbReference>
<dbReference type="InterPro" id="IPR003172">
    <property type="entry name" value="ML_dom"/>
</dbReference>
<dbReference type="Gene3D" id="2.60.40.770">
    <property type="match status" value="1"/>
</dbReference>